<name>A0A9Y2JII9_9PSEU</name>
<evidence type="ECO:0000313" key="2">
    <source>
        <dbReference type="Proteomes" id="UP001239397"/>
    </source>
</evidence>
<dbReference type="EMBL" id="CP127295">
    <property type="protein sequence ID" value="WIX98702.1"/>
    <property type="molecule type" value="Genomic_DNA"/>
</dbReference>
<organism evidence="1 2">
    <name type="scientific">Amycolatopsis mongoliensis</name>
    <dbReference type="NCBI Taxonomy" id="715475"/>
    <lineage>
        <taxon>Bacteria</taxon>
        <taxon>Bacillati</taxon>
        <taxon>Actinomycetota</taxon>
        <taxon>Actinomycetes</taxon>
        <taxon>Pseudonocardiales</taxon>
        <taxon>Pseudonocardiaceae</taxon>
        <taxon>Amycolatopsis</taxon>
    </lineage>
</organism>
<dbReference type="AlphaFoldDB" id="A0A9Y2JII9"/>
<evidence type="ECO:0000313" key="1">
    <source>
        <dbReference type="EMBL" id="WIX98702.1"/>
    </source>
</evidence>
<sequence>MISTVATRAGLFVKNVQVDFLAHDGSPSHDICTSEPYANGLNCRGRPRRALDMGHYDEESCHPNSDGYRVEADGLAGFVTHTRGR</sequence>
<accession>A0A9Y2JII9</accession>
<keyword evidence="2" id="KW-1185">Reference proteome</keyword>
<dbReference type="KEGG" id="amog:QRX60_32150"/>
<dbReference type="RefSeq" id="WP_285995186.1">
    <property type="nucleotide sequence ID" value="NZ_CP127295.1"/>
</dbReference>
<protein>
    <submittedName>
        <fullName evidence="1">Uncharacterized protein</fullName>
    </submittedName>
</protein>
<gene>
    <name evidence="1" type="ORF">QRX60_32150</name>
</gene>
<reference evidence="1 2" key="1">
    <citation type="submission" date="2023-06" db="EMBL/GenBank/DDBJ databases">
        <authorList>
            <person name="Oyuntsetseg B."/>
            <person name="Kim S.B."/>
        </authorList>
    </citation>
    <scope>NUCLEOTIDE SEQUENCE [LARGE SCALE GENOMIC DNA]</scope>
    <source>
        <strain evidence="1 2">4-36</strain>
    </source>
</reference>
<dbReference type="Proteomes" id="UP001239397">
    <property type="component" value="Chromosome"/>
</dbReference>
<proteinExistence type="predicted"/>